<organism evidence="1 2">
    <name type="scientific">Deinococcus aquaticus</name>
    <dbReference type="NCBI Taxonomy" id="328692"/>
    <lineage>
        <taxon>Bacteria</taxon>
        <taxon>Thermotogati</taxon>
        <taxon>Deinococcota</taxon>
        <taxon>Deinococci</taxon>
        <taxon>Deinococcales</taxon>
        <taxon>Deinococcaceae</taxon>
        <taxon>Deinococcus</taxon>
    </lineage>
</organism>
<accession>A0ABY7V6A4</accession>
<dbReference type="RefSeq" id="WP_273991471.1">
    <property type="nucleotide sequence ID" value="NZ_BAABQT010000016.1"/>
</dbReference>
<protein>
    <recommendedName>
        <fullName evidence="3">NUDIX hydrolase</fullName>
    </recommendedName>
</protein>
<proteinExistence type="predicted"/>
<dbReference type="EMBL" id="CP115167">
    <property type="protein sequence ID" value="WDA60724.1"/>
    <property type="molecule type" value="Genomic_DNA"/>
</dbReference>
<keyword evidence="2" id="KW-1185">Reference proteome</keyword>
<name>A0ABY7V6A4_9DEIO</name>
<evidence type="ECO:0000313" key="1">
    <source>
        <dbReference type="EMBL" id="WDA60724.1"/>
    </source>
</evidence>
<reference evidence="1 2" key="1">
    <citation type="submission" date="2022-12" db="EMBL/GenBank/DDBJ databases">
        <title>Genome Sequence of Deinococcus aquaticus Type Strain PB314.</title>
        <authorList>
            <person name="Albert C."/>
            <person name="Hill J."/>
            <person name="Boren L."/>
            <person name="Scholz-Ng S."/>
            <person name="Fatema N."/>
            <person name="Grosso R."/>
            <person name="Soboslay E."/>
            <person name="Tuohy J."/>
        </authorList>
    </citation>
    <scope>NUCLEOTIDE SEQUENCE [LARGE SCALE GENOMIC DNA]</scope>
    <source>
        <strain evidence="1 2">PB-314</strain>
        <plasmid evidence="1 2">pDATS02</plasmid>
    </source>
</reference>
<sequence length="169" mass="18928">MQLTRPEVIAALADSARASGQAALCVFEGLHLKVVVRGERLLVGVWVEDGGRLGALECEEIGEDAGFVDPVVRPFAFTEWPRAHLIAEGYAGPLCEHTLPPPIHVDGKREFGEHWRCSRCGVTLLMVQARRGRRQVWSYDRWQVRPHVFQAWARRGPPPGALQAKSHHR</sequence>
<evidence type="ECO:0008006" key="3">
    <source>
        <dbReference type="Google" id="ProtNLM"/>
    </source>
</evidence>
<evidence type="ECO:0000313" key="2">
    <source>
        <dbReference type="Proteomes" id="UP001217044"/>
    </source>
</evidence>
<dbReference type="Proteomes" id="UP001217044">
    <property type="component" value="Plasmid pDATS02"/>
</dbReference>
<keyword evidence="1" id="KW-0614">Plasmid</keyword>
<geneLocation type="plasmid" evidence="1 2">
    <name>pDATS02</name>
</geneLocation>
<gene>
    <name evidence="1" type="ORF">M8445_17300</name>
</gene>